<accession>A0A0C3B8C0</accession>
<proteinExistence type="predicted"/>
<dbReference type="HOGENOM" id="CLU_109884_0_0_1"/>
<protein>
    <submittedName>
        <fullName evidence="2">Uncharacterized protein</fullName>
    </submittedName>
</protein>
<reference evidence="3" key="2">
    <citation type="submission" date="2015-01" db="EMBL/GenBank/DDBJ databases">
        <title>Evolutionary Origins and Diversification of the Mycorrhizal Mutualists.</title>
        <authorList>
            <consortium name="DOE Joint Genome Institute"/>
            <consortium name="Mycorrhizal Genomics Consortium"/>
            <person name="Kohler A."/>
            <person name="Kuo A."/>
            <person name="Nagy L.G."/>
            <person name="Floudas D."/>
            <person name="Copeland A."/>
            <person name="Barry K.W."/>
            <person name="Cichocki N."/>
            <person name="Veneault-Fourrey C."/>
            <person name="LaButti K."/>
            <person name="Lindquist E.A."/>
            <person name="Lipzen A."/>
            <person name="Lundell T."/>
            <person name="Morin E."/>
            <person name="Murat C."/>
            <person name="Riley R."/>
            <person name="Ohm R."/>
            <person name="Sun H."/>
            <person name="Tunlid A."/>
            <person name="Henrissat B."/>
            <person name="Grigoriev I.V."/>
            <person name="Hibbett D.S."/>
            <person name="Martin F."/>
        </authorList>
    </citation>
    <scope>NUCLEOTIDE SEQUENCE [LARGE SCALE GENOMIC DNA]</scope>
    <source>
        <strain evidence="3">MAFF 305830</strain>
    </source>
</reference>
<dbReference type="STRING" id="933852.A0A0C3B8C0"/>
<feature type="region of interest" description="Disordered" evidence="1">
    <location>
        <begin position="151"/>
        <end position="192"/>
    </location>
</feature>
<feature type="compositionally biased region" description="Acidic residues" evidence="1">
    <location>
        <begin position="76"/>
        <end position="93"/>
    </location>
</feature>
<evidence type="ECO:0000313" key="2">
    <source>
        <dbReference type="EMBL" id="KIM33055.1"/>
    </source>
</evidence>
<sequence length="239" mass="25577">MSSKKGPGRFVAAHQTEAARRALIQPVPCWEYKWVIPQGMNSGSTLRLRQWVKTDKRQEFSDDEDESQVPLAPLPDEPEQEQGDDEEEEEEKEDSAAPAASGMATPLPAETSMQGVPGLDTPLSGALTPASGEPPTAANLASRLTASAAKPHPLSASFVPDDMDTLDTLDTSDQPVETTEAQEMIGDEPSLLDSINMEMGVGMEGMDEGNPDAYMDILNSGDLAMGGDILDSGMREDEV</sequence>
<feature type="region of interest" description="Disordered" evidence="1">
    <location>
        <begin position="55"/>
        <end position="138"/>
    </location>
</feature>
<dbReference type="OrthoDB" id="2595509at2759"/>
<evidence type="ECO:0000256" key="1">
    <source>
        <dbReference type="SAM" id="MobiDB-lite"/>
    </source>
</evidence>
<dbReference type="EMBL" id="KN824279">
    <property type="protein sequence ID" value="KIM33055.1"/>
    <property type="molecule type" value="Genomic_DNA"/>
</dbReference>
<dbReference type="Proteomes" id="UP000054097">
    <property type="component" value="Unassembled WGS sequence"/>
</dbReference>
<organism evidence="2 3">
    <name type="scientific">Serendipita vermifera MAFF 305830</name>
    <dbReference type="NCBI Taxonomy" id="933852"/>
    <lineage>
        <taxon>Eukaryota</taxon>
        <taxon>Fungi</taxon>
        <taxon>Dikarya</taxon>
        <taxon>Basidiomycota</taxon>
        <taxon>Agaricomycotina</taxon>
        <taxon>Agaricomycetes</taxon>
        <taxon>Sebacinales</taxon>
        <taxon>Serendipitaceae</taxon>
        <taxon>Serendipita</taxon>
    </lineage>
</organism>
<evidence type="ECO:0000313" key="3">
    <source>
        <dbReference type="Proteomes" id="UP000054097"/>
    </source>
</evidence>
<keyword evidence="3" id="KW-1185">Reference proteome</keyword>
<gene>
    <name evidence="2" type="ORF">M408DRAFT_6402</name>
</gene>
<name>A0A0C3B8C0_SERVB</name>
<reference evidence="2 3" key="1">
    <citation type="submission" date="2014-04" db="EMBL/GenBank/DDBJ databases">
        <authorList>
            <consortium name="DOE Joint Genome Institute"/>
            <person name="Kuo A."/>
            <person name="Zuccaro A."/>
            <person name="Kohler A."/>
            <person name="Nagy L.G."/>
            <person name="Floudas D."/>
            <person name="Copeland A."/>
            <person name="Barry K.W."/>
            <person name="Cichocki N."/>
            <person name="Veneault-Fourrey C."/>
            <person name="LaButti K."/>
            <person name="Lindquist E.A."/>
            <person name="Lipzen A."/>
            <person name="Lundell T."/>
            <person name="Morin E."/>
            <person name="Murat C."/>
            <person name="Sun H."/>
            <person name="Tunlid A."/>
            <person name="Henrissat B."/>
            <person name="Grigoriev I.V."/>
            <person name="Hibbett D.S."/>
            <person name="Martin F."/>
            <person name="Nordberg H.P."/>
            <person name="Cantor M.N."/>
            <person name="Hua S.X."/>
        </authorList>
    </citation>
    <scope>NUCLEOTIDE SEQUENCE [LARGE SCALE GENOMIC DNA]</scope>
    <source>
        <strain evidence="2 3">MAFF 305830</strain>
    </source>
</reference>
<dbReference type="AlphaFoldDB" id="A0A0C3B8C0"/>